<feature type="region of interest" description="Disordered" evidence="1">
    <location>
        <begin position="262"/>
        <end position="281"/>
    </location>
</feature>
<dbReference type="SUPFAM" id="SSF69279">
    <property type="entry name" value="Phage tail proteins"/>
    <property type="match status" value="1"/>
</dbReference>
<dbReference type="Proteomes" id="UP000251721">
    <property type="component" value="Unassembled WGS sequence"/>
</dbReference>
<gene>
    <name evidence="2" type="ORF">NCTC13465_03802</name>
</gene>
<evidence type="ECO:0000313" key="3">
    <source>
        <dbReference type="Proteomes" id="UP000251721"/>
    </source>
</evidence>
<dbReference type="AlphaFoldDB" id="A0A2X3F8K9"/>
<accession>A0A2X3F8K9</accession>
<reference evidence="2 3" key="1">
    <citation type="submission" date="2018-06" db="EMBL/GenBank/DDBJ databases">
        <authorList>
            <consortium name="Pathogen Informatics"/>
            <person name="Doyle S."/>
        </authorList>
    </citation>
    <scope>NUCLEOTIDE SEQUENCE [LARGE SCALE GENOMIC DNA]</scope>
    <source>
        <strain evidence="2 3">NCTC13465</strain>
    </source>
</reference>
<proteinExistence type="predicted"/>
<dbReference type="PANTHER" id="PTHR35862:SF3">
    <property type="entry name" value="FELS-2 PROPHAGE PROTEIN"/>
    <property type="match status" value="1"/>
</dbReference>
<dbReference type="InterPro" id="IPR052726">
    <property type="entry name" value="Phage_Baseplate_Hub"/>
</dbReference>
<evidence type="ECO:0000256" key="1">
    <source>
        <dbReference type="SAM" id="MobiDB-lite"/>
    </source>
</evidence>
<feature type="compositionally biased region" description="Basic and acidic residues" evidence="1">
    <location>
        <begin position="267"/>
        <end position="280"/>
    </location>
</feature>
<sequence>MALNTDTIDNAKSLLNAGAQDFKKYQDELSRIPAFNVLIGGKALTVLDEKMISLELTDNRGFNADELTITVDDSQGDIELPPRGAELSLSLGWQGEPLIYKGIYIVDEVAHSGPPDRIEITARSADFRDEFNIKREVSWHDVTVERIVSAIAHRYKLKPVISEQLINAEIDHADQTQESDMSFLTRMADILGAIATVKNGCLLFILPGGGVSANGKALPEFAITRGSADRHSFRIADRDAYTGVQAYWLDLNFGKKKRVTVKKRKKTTENKPRSSSREGDYIAGEDGNVFVLRTTYSSEMAAQRAAAAKWQQLQRGAAEFSLTLAYGRADLYPEMHGTVTGFKDAIDKQDWIIAKVGHTVDDSGFKTRLELEAKIPEWIAESAS</sequence>
<protein>
    <submittedName>
        <fullName evidence="2">Late control gene D protein</fullName>
    </submittedName>
</protein>
<evidence type="ECO:0000313" key="2">
    <source>
        <dbReference type="EMBL" id="SQC45253.1"/>
    </source>
</evidence>
<dbReference type="EMBL" id="UAWQ01000018">
    <property type="protein sequence ID" value="SQC45253.1"/>
    <property type="molecule type" value="Genomic_DNA"/>
</dbReference>
<organism evidence="2 3">
    <name type="scientific">Klebsiella pneumoniae</name>
    <dbReference type="NCBI Taxonomy" id="573"/>
    <lineage>
        <taxon>Bacteria</taxon>
        <taxon>Pseudomonadati</taxon>
        <taxon>Pseudomonadota</taxon>
        <taxon>Gammaproteobacteria</taxon>
        <taxon>Enterobacterales</taxon>
        <taxon>Enterobacteriaceae</taxon>
        <taxon>Klebsiella/Raoultella group</taxon>
        <taxon>Klebsiella</taxon>
        <taxon>Klebsiella pneumoniae complex</taxon>
    </lineage>
</organism>
<dbReference type="Pfam" id="PF05954">
    <property type="entry name" value="Phage_GPD"/>
    <property type="match status" value="1"/>
</dbReference>
<dbReference type="RefSeq" id="WP_064189050.1">
    <property type="nucleotide sequence ID" value="NZ_FLDB01000005.1"/>
</dbReference>
<name>A0A2X3F8K9_KLEPN</name>
<dbReference type="PANTHER" id="PTHR35862">
    <property type="entry name" value="FELS-2 PROPHAGE PROTEIN"/>
    <property type="match status" value="1"/>
</dbReference>